<dbReference type="UniPathway" id="UPA00232"/>
<reference evidence="7" key="1">
    <citation type="submission" date="2020-11" db="EMBL/GenBank/DDBJ databases">
        <authorList>
            <person name="Tran Van P."/>
        </authorList>
    </citation>
    <scope>NUCLEOTIDE SEQUENCE</scope>
</reference>
<dbReference type="PROSITE" id="PS01184">
    <property type="entry name" value="UBIE_2"/>
    <property type="match status" value="1"/>
</dbReference>
<evidence type="ECO:0000256" key="5">
    <source>
        <dbReference type="ARBA" id="ARBA00046387"/>
    </source>
</evidence>
<evidence type="ECO:0000256" key="3">
    <source>
        <dbReference type="ARBA" id="ARBA00022688"/>
    </source>
</evidence>
<dbReference type="InterPro" id="IPR029063">
    <property type="entry name" value="SAM-dependent_MTases_sf"/>
</dbReference>
<comment type="function">
    <text evidence="6">Methyltransferase required for the conversion of 2-polyprenyl-6-methoxy-1,4-benzoquinol (DDMQH2) to 2-polyprenyl-3-methyl-6-methoxy-1,4-benzoquinol (DMQH2).</text>
</comment>
<evidence type="ECO:0000313" key="7">
    <source>
        <dbReference type="EMBL" id="CAD7226338.1"/>
    </source>
</evidence>
<comment type="subcellular location">
    <subcellularLocation>
        <location evidence="6">Mitochondrion inner membrane</location>
        <topology evidence="6">Peripheral membrane protein</topology>
        <orientation evidence="6">Matrix side</orientation>
    </subcellularLocation>
</comment>
<dbReference type="Gene3D" id="3.40.50.150">
    <property type="entry name" value="Vaccinia Virus protein VP39"/>
    <property type="match status" value="1"/>
</dbReference>
<keyword evidence="1 6" id="KW-0489">Methyltransferase</keyword>
<feature type="binding site" evidence="6">
    <location>
        <position position="123"/>
    </location>
    <ligand>
        <name>S-adenosyl-L-methionine</name>
        <dbReference type="ChEBI" id="CHEBI:59789"/>
    </ligand>
</feature>
<keyword evidence="6" id="KW-0999">Mitochondrion inner membrane</keyword>
<dbReference type="InterPro" id="IPR023576">
    <property type="entry name" value="UbiE/COQ5_MeTrFase_CS"/>
</dbReference>
<keyword evidence="6" id="KW-0496">Mitochondrion</keyword>
<comment type="pathway">
    <text evidence="6">Cofactor biosynthesis; ubiquinone biosynthesis.</text>
</comment>
<dbReference type="HAMAP" id="MF_01813">
    <property type="entry name" value="MenG_UbiE_methyltr"/>
    <property type="match status" value="1"/>
</dbReference>
<dbReference type="EMBL" id="OB660805">
    <property type="protein sequence ID" value="CAD7226338.1"/>
    <property type="molecule type" value="Genomic_DNA"/>
</dbReference>
<dbReference type="Pfam" id="PF01209">
    <property type="entry name" value="Ubie_methyltran"/>
    <property type="match status" value="1"/>
</dbReference>
<dbReference type="GO" id="GO:0031314">
    <property type="term" value="C:extrinsic component of mitochondrial inner membrane"/>
    <property type="evidence" value="ECO:0007669"/>
    <property type="project" value="UniProtKB-UniRule"/>
</dbReference>
<dbReference type="EC" id="2.1.1.201" evidence="6"/>
<protein>
    <recommendedName>
        <fullName evidence="6">2-methoxy-6-polyprenyl-1,4-benzoquinol methylase, mitochondrial</fullName>
        <ecNumber evidence="6">2.1.1.201</ecNumber>
    </recommendedName>
    <alternativeName>
        <fullName evidence="6">Ubiquinone biosynthesis methyltransferase COQ5</fullName>
    </alternativeName>
</protein>
<dbReference type="FunFam" id="3.40.50.150:FF:000064">
    <property type="entry name" value="2-methoxy-6-polyprenyl-1,4-benzoquinol methylase, mitochondrial"/>
    <property type="match status" value="1"/>
</dbReference>
<gene>
    <name evidence="7" type="ORF">CTOB1V02_LOCUS4258</name>
</gene>
<dbReference type="PANTHER" id="PTHR43591">
    <property type="entry name" value="METHYLTRANSFERASE"/>
    <property type="match status" value="1"/>
</dbReference>
<evidence type="ECO:0000256" key="6">
    <source>
        <dbReference type="HAMAP-Rule" id="MF_03191"/>
    </source>
</evidence>
<keyword evidence="2 6" id="KW-0808">Transferase</keyword>
<comment type="catalytic activity">
    <reaction evidence="6">
        <text>a 2-methoxy-6-(all-trans-polyprenyl)benzene-1,4-diol + S-adenosyl-L-methionine = a 5-methoxy-2-methyl-3-(all-trans-polyprenyl)benzene-1,4-diol + S-adenosyl-L-homocysteine + H(+)</text>
        <dbReference type="Rhea" id="RHEA:28286"/>
        <dbReference type="Rhea" id="RHEA-COMP:10858"/>
        <dbReference type="Rhea" id="RHEA-COMP:10859"/>
        <dbReference type="ChEBI" id="CHEBI:15378"/>
        <dbReference type="ChEBI" id="CHEBI:57856"/>
        <dbReference type="ChEBI" id="CHEBI:59789"/>
        <dbReference type="ChEBI" id="CHEBI:84166"/>
        <dbReference type="ChEBI" id="CHEBI:84167"/>
        <dbReference type="EC" id="2.1.1.201"/>
    </reaction>
</comment>
<dbReference type="GO" id="GO:0032259">
    <property type="term" value="P:methylation"/>
    <property type="evidence" value="ECO:0007669"/>
    <property type="project" value="UniProtKB-KW"/>
</dbReference>
<keyword evidence="3 6" id="KW-0831">Ubiquinone biosynthesis</keyword>
<dbReference type="GO" id="GO:0008425">
    <property type="term" value="F:2-methoxy-6-polyprenyl-1,4-benzoquinol methyltransferase activity"/>
    <property type="evidence" value="ECO:0007669"/>
    <property type="project" value="UniProtKB-UniRule"/>
</dbReference>
<name>A0A7R8W7E6_9CRUS</name>
<feature type="binding site" evidence="6">
    <location>
        <begin position="151"/>
        <end position="152"/>
    </location>
    <ligand>
        <name>S-adenosyl-L-methionine</name>
        <dbReference type="ChEBI" id="CHEBI:59789"/>
    </ligand>
</feature>
<keyword evidence="4 6" id="KW-0949">S-adenosyl-L-methionine</keyword>
<feature type="binding site" evidence="6">
    <location>
        <position position="67"/>
    </location>
    <ligand>
        <name>S-adenosyl-L-methionine</name>
        <dbReference type="ChEBI" id="CHEBI:59789"/>
    </ligand>
</feature>
<evidence type="ECO:0000256" key="1">
    <source>
        <dbReference type="ARBA" id="ARBA00022603"/>
    </source>
</evidence>
<proteinExistence type="inferred from homology"/>
<accession>A0A7R8W7E6</accession>
<dbReference type="AlphaFoldDB" id="A0A7R8W7E6"/>
<organism evidence="7">
    <name type="scientific">Cyprideis torosa</name>
    <dbReference type="NCBI Taxonomy" id="163714"/>
    <lineage>
        <taxon>Eukaryota</taxon>
        <taxon>Metazoa</taxon>
        <taxon>Ecdysozoa</taxon>
        <taxon>Arthropoda</taxon>
        <taxon>Crustacea</taxon>
        <taxon>Oligostraca</taxon>
        <taxon>Ostracoda</taxon>
        <taxon>Podocopa</taxon>
        <taxon>Podocopida</taxon>
        <taxon>Cytherocopina</taxon>
        <taxon>Cytheroidea</taxon>
        <taxon>Cytherideidae</taxon>
        <taxon>Cyprideis</taxon>
    </lineage>
</organism>
<dbReference type="PANTHER" id="PTHR43591:SF24">
    <property type="entry name" value="2-METHOXY-6-POLYPRENYL-1,4-BENZOQUINOL METHYLASE, MITOCHONDRIAL"/>
    <property type="match status" value="1"/>
</dbReference>
<dbReference type="PROSITE" id="PS01183">
    <property type="entry name" value="UBIE_1"/>
    <property type="match status" value="1"/>
</dbReference>
<sequence>MTHFGYEDIPEQDKEARVYEVFHNVAEKYDVMNDAMSFGIHRLWKDHFIADLQPYPGIRVLDVAGGTGDIAFRIIKWIDNVKNPGDISSLNVSEIDIGGLSSRREATSGGADTTPLEEVVCCDLNLRMLEVGEHRAAQYEIDDRVKWVEGNAEALPFPDASFDAYTIAFGIRNCTHVDQVLKEAFRVLRRGGRFMCLEFSEVQNPLLRWVYDQYSMQVIPVLGQVIAQDWDSYQYLVESIRKFPNQEEFLQMIYREGFSMARYENLTNGIVAIHSGFKF</sequence>
<comment type="subunit">
    <text evidence="5">Component of a multi-subunit COQ enzyme complex, composed of at least COQ3, COQ4, COQ5, COQ6, COQ7 and COQ9. Interacts with PYURF; the interaction is direct, stabilizes COQ5 protein and associates PYURF with COQ enzyme complex.</text>
</comment>
<comment type="caution">
    <text evidence="6">Lacks conserved residue(s) required for the propagation of feature annotation.</text>
</comment>
<dbReference type="NCBIfam" id="TIGR01934">
    <property type="entry name" value="MenG_MenH_UbiE"/>
    <property type="match status" value="1"/>
</dbReference>
<dbReference type="OrthoDB" id="6329284at2759"/>
<evidence type="ECO:0000256" key="2">
    <source>
        <dbReference type="ARBA" id="ARBA00022679"/>
    </source>
</evidence>
<comment type="similarity">
    <text evidence="6">Belongs to the class I-like SAM-binding methyltransferase superfamily. MenG/UbiE family.</text>
</comment>
<dbReference type="SUPFAM" id="SSF53335">
    <property type="entry name" value="S-adenosyl-L-methionine-dependent methyltransferases"/>
    <property type="match status" value="1"/>
</dbReference>
<dbReference type="InterPro" id="IPR004033">
    <property type="entry name" value="UbiE/COQ5_MeTrFase"/>
</dbReference>
<dbReference type="PROSITE" id="PS51608">
    <property type="entry name" value="SAM_MT_UBIE"/>
    <property type="match status" value="1"/>
</dbReference>
<dbReference type="CDD" id="cd02440">
    <property type="entry name" value="AdoMet_MTases"/>
    <property type="match status" value="1"/>
</dbReference>
<evidence type="ECO:0000256" key="4">
    <source>
        <dbReference type="ARBA" id="ARBA00022691"/>
    </source>
</evidence>
<keyword evidence="6" id="KW-0472">Membrane</keyword>